<evidence type="ECO:0000313" key="9">
    <source>
        <dbReference type="Proteomes" id="UP000243459"/>
    </source>
</evidence>
<dbReference type="InterPro" id="IPR011333">
    <property type="entry name" value="SKP1/BTB/POZ_sf"/>
</dbReference>
<proteinExistence type="inferred from homology"/>
<feature type="domain" description="BTB" evidence="6">
    <location>
        <begin position="27"/>
        <end position="95"/>
    </location>
</feature>
<dbReference type="PANTHER" id="PTHR32370">
    <property type="entry name" value="OS12G0117600 PROTEIN"/>
    <property type="match status" value="1"/>
</dbReference>
<dbReference type="OrthoDB" id="624345at2759"/>
<feature type="coiled-coil region" evidence="4">
    <location>
        <begin position="496"/>
        <end position="523"/>
    </location>
</feature>
<dbReference type="PROSITE" id="PS51649">
    <property type="entry name" value="NPH3"/>
    <property type="match status" value="1"/>
</dbReference>
<dbReference type="UniPathway" id="UPA00143"/>
<dbReference type="Gramene" id="ONK77645">
    <property type="protein sequence ID" value="ONK77645"/>
    <property type="gene ID" value="A4U43_C02F8970"/>
</dbReference>
<sequence length="572" mass="64410">MEIISGFGSPQSSKQRLDGWTYLDVPSDITIDVNGRSFTLHKFPLISRCGRIRRLISECRDPSTSKLDFPNLPGGPESFELVAKFCYGINFEITTSNVAQLYCISDYLEMTEEYGKGNLTSRSKSYLDDIVIKSLEMSVDVLHQCEALLPLCEELKIVGKCVDAISSKACVEQIASSFSRLEYSNSGRLHMNKQTKDCGDWWIEDLSVLRIDMYQRVIEAMKGRGIRPESIGASLVNYTENLLKKKIILWNTSDEKLIVETIASLLPEEKLVVPMSFMFGLLRSAVMLDCAHSCRLSLERRIGSQLDMATLDDLLIPSSQNLGDTIFDVDTVHRILVIFSQQDDSEEEGSVYDSDGLQPPSQTALVKVGKLVDSYLAEIAPDGHLTLARFIAIADALPSYARVTDDGLYRAIDIYLKAHQGLSDLEKRRLCKLIDFQKLSEEASAHAAQNDRLPLQAIVQVLYIEQLRLRDSLSCSNPDDDKNHKTMSSLSPRDNYASLRRENRELKLELARMRVRLNDLEKGHAFMKRDLEKSGSQKLINSISRKFGRFSLFGRSPFTRSNSPTQGEDGRS</sequence>
<organism evidence="8 9">
    <name type="scientific">Asparagus officinalis</name>
    <name type="common">Garden asparagus</name>
    <dbReference type="NCBI Taxonomy" id="4686"/>
    <lineage>
        <taxon>Eukaryota</taxon>
        <taxon>Viridiplantae</taxon>
        <taxon>Streptophyta</taxon>
        <taxon>Embryophyta</taxon>
        <taxon>Tracheophyta</taxon>
        <taxon>Spermatophyta</taxon>
        <taxon>Magnoliopsida</taxon>
        <taxon>Liliopsida</taxon>
        <taxon>Asparagales</taxon>
        <taxon>Asparagaceae</taxon>
        <taxon>Asparagoideae</taxon>
        <taxon>Asparagus</taxon>
    </lineage>
</organism>
<comment type="similarity">
    <text evidence="3">Belongs to the NPH3 family.</text>
</comment>
<dbReference type="GO" id="GO:0016567">
    <property type="term" value="P:protein ubiquitination"/>
    <property type="evidence" value="ECO:0007669"/>
    <property type="project" value="UniProtKB-UniPathway"/>
</dbReference>
<feature type="domain" description="NPH3" evidence="7">
    <location>
        <begin position="200"/>
        <end position="468"/>
    </location>
</feature>
<dbReference type="Pfam" id="PF00651">
    <property type="entry name" value="BTB"/>
    <property type="match status" value="1"/>
</dbReference>
<evidence type="ECO:0000259" key="6">
    <source>
        <dbReference type="PROSITE" id="PS50097"/>
    </source>
</evidence>
<protein>
    <recommendedName>
        <fullName evidence="10">NPH3 domain-containing protein</fullName>
    </recommendedName>
</protein>
<evidence type="ECO:0000256" key="5">
    <source>
        <dbReference type="SAM" id="MobiDB-lite"/>
    </source>
</evidence>
<dbReference type="EMBL" id="CM007382">
    <property type="protein sequence ID" value="ONK77645.1"/>
    <property type="molecule type" value="Genomic_DNA"/>
</dbReference>
<evidence type="ECO:0000256" key="2">
    <source>
        <dbReference type="ARBA" id="ARBA00022786"/>
    </source>
</evidence>
<dbReference type="PROSITE" id="PS50097">
    <property type="entry name" value="BTB"/>
    <property type="match status" value="1"/>
</dbReference>
<gene>
    <name evidence="8" type="ORF">A4U43_C02F8970</name>
</gene>
<feature type="region of interest" description="Disordered" evidence="5">
    <location>
        <begin position="475"/>
        <end position="496"/>
    </location>
</feature>
<keyword evidence="9" id="KW-1185">Reference proteome</keyword>
<dbReference type="Pfam" id="PF03000">
    <property type="entry name" value="NPH3"/>
    <property type="match status" value="1"/>
</dbReference>
<dbReference type="AlphaFoldDB" id="A0A5P1FGY5"/>
<name>A0A5P1FGY5_ASPOF</name>
<dbReference type="InterPro" id="IPR027356">
    <property type="entry name" value="NPH3_dom"/>
</dbReference>
<evidence type="ECO:0008006" key="10">
    <source>
        <dbReference type="Google" id="ProtNLM"/>
    </source>
</evidence>
<keyword evidence="2" id="KW-0833">Ubl conjugation pathway</keyword>
<evidence type="ECO:0000256" key="1">
    <source>
        <dbReference type="ARBA" id="ARBA00004906"/>
    </source>
</evidence>
<dbReference type="InterPro" id="IPR043454">
    <property type="entry name" value="NPH3/RPT2-like"/>
</dbReference>
<accession>A0A5P1FGY5</accession>
<dbReference type="OMA" id="SHRTDSK"/>
<reference evidence="9" key="1">
    <citation type="journal article" date="2017" name="Nat. Commun.">
        <title>The asparagus genome sheds light on the origin and evolution of a young Y chromosome.</title>
        <authorList>
            <person name="Harkess A."/>
            <person name="Zhou J."/>
            <person name="Xu C."/>
            <person name="Bowers J.E."/>
            <person name="Van der Hulst R."/>
            <person name="Ayyampalayam S."/>
            <person name="Mercati F."/>
            <person name="Riccardi P."/>
            <person name="McKain M.R."/>
            <person name="Kakrana A."/>
            <person name="Tang H."/>
            <person name="Ray J."/>
            <person name="Groenendijk J."/>
            <person name="Arikit S."/>
            <person name="Mathioni S.M."/>
            <person name="Nakano M."/>
            <person name="Shan H."/>
            <person name="Telgmann-Rauber A."/>
            <person name="Kanno A."/>
            <person name="Yue Z."/>
            <person name="Chen H."/>
            <person name="Li W."/>
            <person name="Chen Y."/>
            <person name="Xu X."/>
            <person name="Zhang Y."/>
            <person name="Luo S."/>
            <person name="Chen H."/>
            <person name="Gao J."/>
            <person name="Mao Z."/>
            <person name="Pires J.C."/>
            <person name="Luo M."/>
            <person name="Kudrna D."/>
            <person name="Wing R.A."/>
            <person name="Meyers B.C."/>
            <person name="Yi K."/>
            <person name="Kong H."/>
            <person name="Lavrijsen P."/>
            <person name="Sunseri F."/>
            <person name="Falavigna A."/>
            <person name="Ye Y."/>
            <person name="Leebens-Mack J.H."/>
            <person name="Chen G."/>
        </authorList>
    </citation>
    <scope>NUCLEOTIDE SEQUENCE [LARGE SCALE GENOMIC DNA]</scope>
    <source>
        <strain evidence="9">cv. DH0086</strain>
    </source>
</reference>
<dbReference type="Gene3D" id="3.30.710.10">
    <property type="entry name" value="Potassium Channel Kv1.1, Chain A"/>
    <property type="match status" value="1"/>
</dbReference>
<evidence type="ECO:0000256" key="3">
    <source>
        <dbReference type="PROSITE-ProRule" id="PRU00982"/>
    </source>
</evidence>
<comment type="pathway">
    <text evidence="1">Protein modification; protein ubiquitination.</text>
</comment>
<dbReference type="Proteomes" id="UP000243459">
    <property type="component" value="Chromosome 2"/>
</dbReference>
<dbReference type="SUPFAM" id="SSF54695">
    <property type="entry name" value="POZ domain"/>
    <property type="match status" value="1"/>
</dbReference>
<keyword evidence="4" id="KW-0175">Coiled coil</keyword>
<evidence type="ECO:0000259" key="7">
    <source>
        <dbReference type="PROSITE" id="PS51649"/>
    </source>
</evidence>
<evidence type="ECO:0000256" key="4">
    <source>
        <dbReference type="SAM" id="Coils"/>
    </source>
</evidence>
<dbReference type="InterPro" id="IPR000210">
    <property type="entry name" value="BTB/POZ_dom"/>
</dbReference>
<evidence type="ECO:0000313" key="8">
    <source>
        <dbReference type="EMBL" id="ONK77645.1"/>
    </source>
</evidence>